<proteinExistence type="predicted"/>
<protein>
    <recommendedName>
        <fullName evidence="2">C2H2-type domain-containing protein</fullName>
    </recommendedName>
</protein>
<evidence type="ECO:0008006" key="2">
    <source>
        <dbReference type="Google" id="ProtNLM"/>
    </source>
</evidence>
<accession>A0A6C0I6W5</accession>
<dbReference type="AlphaFoldDB" id="A0A6C0I6W5"/>
<sequence>MFSNDSVPQNPHNFYCEKCHYTTSNKKDFNKHHNTKKHLSNDKSTFSIQKSPKIPSPLYDCICGKTYKDNSGLWRHKKICDYQEKVNTGNKSDIINDFENEMNKSESFDKNLLFELLKQNHELQRQLIEMSIKNNTTTNSNNTITNNSVNTNCNNSFNLQVFLNEKCKDAMNMSEFIDTIKVQLSDLENFAQDGYAGGVSNIIVKGLNAIDTYLRPIHCSDLKRETVYIKDNDCWIKETDEKLVLKNAIKKVAFKNIRQINEWVKENPECKDPRTKKFDKYNKIVMNSMSGVTEQEQHDNIDKIVRNVTKAVVIDKYIEK</sequence>
<name>A0A6C0I6W5_9ZZZZ</name>
<dbReference type="EMBL" id="MN740118">
    <property type="protein sequence ID" value="QHT88532.1"/>
    <property type="molecule type" value="Genomic_DNA"/>
</dbReference>
<reference evidence="1" key="1">
    <citation type="journal article" date="2020" name="Nature">
        <title>Giant virus diversity and host interactions through global metagenomics.</title>
        <authorList>
            <person name="Schulz F."/>
            <person name="Roux S."/>
            <person name="Paez-Espino D."/>
            <person name="Jungbluth S."/>
            <person name="Walsh D.A."/>
            <person name="Denef V.J."/>
            <person name="McMahon K.D."/>
            <person name="Konstantinidis K.T."/>
            <person name="Eloe-Fadrosh E.A."/>
            <person name="Kyrpides N.C."/>
            <person name="Woyke T."/>
        </authorList>
    </citation>
    <scope>NUCLEOTIDE SEQUENCE</scope>
    <source>
        <strain evidence="1">GVMAG-M-3300023184-51</strain>
    </source>
</reference>
<organism evidence="1">
    <name type="scientific">viral metagenome</name>
    <dbReference type="NCBI Taxonomy" id="1070528"/>
    <lineage>
        <taxon>unclassified sequences</taxon>
        <taxon>metagenomes</taxon>
        <taxon>organismal metagenomes</taxon>
    </lineage>
</organism>
<evidence type="ECO:0000313" key="1">
    <source>
        <dbReference type="EMBL" id="QHT88532.1"/>
    </source>
</evidence>